<keyword evidence="8" id="KW-1015">Disulfide bond</keyword>
<dbReference type="GO" id="GO:0051604">
    <property type="term" value="P:protein maturation"/>
    <property type="evidence" value="ECO:0007669"/>
    <property type="project" value="UniProtKB-ARBA"/>
</dbReference>
<dbReference type="AlphaFoldDB" id="A0AAU9U8G0"/>
<evidence type="ECO:0000256" key="11">
    <source>
        <dbReference type="RuleBase" id="RU363034"/>
    </source>
</evidence>
<dbReference type="SMART" id="SM00680">
    <property type="entry name" value="CLIP"/>
    <property type="match status" value="1"/>
</dbReference>
<keyword evidence="12" id="KW-0964">Secreted</keyword>
<dbReference type="CDD" id="cd00190">
    <property type="entry name" value="Tryp_SPc"/>
    <property type="match status" value="1"/>
</dbReference>
<dbReference type="Gene3D" id="3.30.1640.30">
    <property type="match status" value="1"/>
</dbReference>
<evidence type="ECO:0000256" key="7">
    <source>
        <dbReference type="ARBA" id="ARBA00023145"/>
    </source>
</evidence>
<dbReference type="InterPro" id="IPR022700">
    <property type="entry name" value="CLIP"/>
</dbReference>
<feature type="compositionally biased region" description="Polar residues" evidence="13">
    <location>
        <begin position="99"/>
        <end position="108"/>
    </location>
</feature>
<evidence type="ECO:0000256" key="12">
    <source>
        <dbReference type="RuleBase" id="RU366078"/>
    </source>
</evidence>
<evidence type="ECO:0000256" key="9">
    <source>
        <dbReference type="ARBA" id="ARBA00023180"/>
    </source>
</evidence>
<dbReference type="GO" id="GO:0004252">
    <property type="term" value="F:serine-type endopeptidase activity"/>
    <property type="evidence" value="ECO:0007669"/>
    <property type="project" value="UniProtKB-UniRule"/>
</dbReference>
<dbReference type="Pfam" id="PF12032">
    <property type="entry name" value="CLIP"/>
    <property type="match status" value="1"/>
</dbReference>
<keyword evidence="3 12" id="KW-0732">Signal</keyword>
<evidence type="ECO:0000256" key="5">
    <source>
        <dbReference type="ARBA" id="ARBA00022825"/>
    </source>
</evidence>
<feature type="signal peptide" evidence="12">
    <location>
        <begin position="1"/>
        <end position="18"/>
    </location>
</feature>
<protein>
    <recommendedName>
        <fullName evidence="12">CLIP domain-containing serine protease</fullName>
        <ecNumber evidence="11">3.4.21.-</ecNumber>
    </recommendedName>
</protein>
<keyword evidence="1 11" id="KW-0645">Protease</keyword>
<proteinExistence type="inferred from homology"/>
<feature type="region of interest" description="Disordered" evidence="13">
    <location>
        <begin position="99"/>
        <end position="119"/>
    </location>
</feature>
<dbReference type="InterPro" id="IPR051487">
    <property type="entry name" value="Ser/Thr_Proteases_Immune/Dev"/>
</dbReference>
<evidence type="ECO:0000259" key="15">
    <source>
        <dbReference type="PROSITE" id="PS51888"/>
    </source>
</evidence>
<dbReference type="GO" id="GO:0046872">
    <property type="term" value="F:metal ion binding"/>
    <property type="evidence" value="ECO:0007669"/>
    <property type="project" value="UniProtKB-KW"/>
</dbReference>
<feature type="chain" id="PRO_5043098812" description="CLIP domain-containing serine protease" evidence="12">
    <location>
        <begin position="19"/>
        <end position="408"/>
    </location>
</feature>
<organism evidence="16 17">
    <name type="scientific">Euphydryas editha</name>
    <name type="common">Edith's checkerspot</name>
    <dbReference type="NCBI Taxonomy" id="104508"/>
    <lineage>
        <taxon>Eukaryota</taxon>
        <taxon>Metazoa</taxon>
        <taxon>Ecdysozoa</taxon>
        <taxon>Arthropoda</taxon>
        <taxon>Hexapoda</taxon>
        <taxon>Insecta</taxon>
        <taxon>Pterygota</taxon>
        <taxon>Neoptera</taxon>
        <taxon>Endopterygota</taxon>
        <taxon>Lepidoptera</taxon>
        <taxon>Glossata</taxon>
        <taxon>Ditrysia</taxon>
        <taxon>Papilionoidea</taxon>
        <taxon>Nymphalidae</taxon>
        <taxon>Nymphalinae</taxon>
        <taxon>Euphydryas</taxon>
    </lineage>
</organism>
<evidence type="ECO:0000259" key="14">
    <source>
        <dbReference type="PROSITE" id="PS50240"/>
    </source>
</evidence>
<keyword evidence="2" id="KW-0479">Metal-binding</keyword>
<dbReference type="Pfam" id="PF00089">
    <property type="entry name" value="Trypsin"/>
    <property type="match status" value="1"/>
</dbReference>
<keyword evidence="9" id="KW-0325">Glycoprotein</keyword>
<feature type="domain" description="Peptidase S1" evidence="14">
    <location>
        <begin position="150"/>
        <end position="407"/>
    </location>
</feature>
<dbReference type="GO" id="GO:0006508">
    <property type="term" value="P:proteolysis"/>
    <property type="evidence" value="ECO:0007669"/>
    <property type="project" value="UniProtKB-KW"/>
</dbReference>
<reference evidence="16" key="1">
    <citation type="submission" date="2022-03" db="EMBL/GenBank/DDBJ databases">
        <authorList>
            <person name="Tunstrom K."/>
        </authorList>
    </citation>
    <scope>NUCLEOTIDE SEQUENCE</scope>
</reference>
<dbReference type="PROSITE" id="PS00135">
    <property type="entry name" value="TRYPSIN_SER"/>
    <property type="match status" value="1"/>
</dbReference>
<dbReference type="SUPFAM" id="SSF50494">
    <property type="entry name" value="Trypsin-like serine proteases"/>
    <property type="match status" value="1"/>
</dbReference>
<keyword evidence="7" id="KW-0865">Zymogen</keyword>
<dbReference type="InterPro" id="IPR038565">
    <property type="entry name" value="CLIP_sf"/>
</dbReference>
<evidence type="ECO:0000256" key="10">
    <source>
        <dbReference type="ARBA" id="ARBA00024195"/>
    </source>
</evidence>
<dbReference type="SMART" id="SM00020">
    <property type="entry name" value="Tryp_SPc"/>
    <property type="match status" value="1"/>
</dbReference>
<evidence type="ECO:0000256" key="6">
    <source>
        <dbReference type="ARBA" id="ARBA00022837"/>
    </source>
</evidence>
<accession>A0AAU9U8G0</accession>
<evidence type="ECO:0000256" key="13">
    <source>
        <dbReference type="SAM" id="MobiDB-lite"/>
    </source>
</evidence>
<comment type="similarity">
    <text evidence="10 12">Belongs to the peptidase S1 family. CLIP subfamily.</text>
</comment>
<dbReference type="InterPro" id="IPR018114">
    <property type="entry name" value="TRYPSIN_HIS"/>
</dbReference>
<evidence type="ECO:0000313" key="17">
    <source>
        <dbReference type="Proteomes" id="UP001153954"/>
    </source>
</evidence>
<name>A0AAU9U8G0_EUPED</name>
<gene>
    <name evidence="16" type="ORF">EEDITHA_LOCUS9992</name>
</gene>
<sequence length="408" mass="45006">MMFMCLLCFVIAFVPIESSYHGESCFAGDSPGTCKLLSNCPSLVREIRRAGNPWPSYMTKKLRNLGCGFEDDEPLVCCNHYTRTDVDAEETKNYNDSPYSKNPWLNTGNHDDDKNGNVNINSNRKLPDIRYHRNLNLLPSQCGPVEGERIFGGNRTRLFEMPWMVLLTYDSARGTKLSCGGTLITKWYVLTAAHCVSFLGSSLKLKGVILGEWDVRKDPDCERIEGELFCAPPIRNVQIDNIIAHPGYTPQVLADDIALIRLAEPADFSLDTMKPICLPTTPELQSEKLEGLQGVVAGWGATEDGLQSSVLLSVELPIITNKECQTIYNGSPQIFDSQLCAGGEPDKDSCGGDSGGPLMYPGRTTAGVRYVQRGVVSYGSKRCGVGGYPGVYTRVANYMDWILDHIYA</sequence>
<dbReference type="PRINTS" id="PR00722">
    <property type="entry name" value="CHYMOTRYPSIN"/>
</dbReference>
<evidence type="ECO:0000256" key="2">
    <source>
        <dbReference type="ARBA" id="ARBA00022723"/>
    </source>
</evidence>
<keyword evidence="17" id="KW-1185">Reference proteome</keyword>
<evidence type="ECO:0000256" key="3">
    <source>
        <dbReference type="ARBA" id="ARBA00022729"/>
    </source>
</evidence>
<dbReference type="InterPro" id="IPR043504">
    <property type="entry name" value="Peptidase_S1_PA_chymotrypsin"/>
</dbReference>
<dbReference type="FunFam" id="2.40.10.10:FF:000078">
    <property type="entry name" value="Serine protease H137"/>
    <property type="match status" value="1"/>
</dbReference>
<keyword evidence="5 11" id="KW-0720">Serine protease</keyword>
<evidence type="ECO:0000256" key="1">
    <source>
        <dbReference type="ARBA" id="ARBA00022670"/>
    </source>
</evidence>
<dbReference type="InterPro" id="IPR033116">
    <property type="entry name" value="TRYPSIN_SER"/>
</dbReference>
<dbReference type="PROSITE" id="PS50240">
    <property type="entry name" value="TRYPSIN_DOM"/>
    <property type="match status" value="1"/>
</dbReference>
<dbReference type="InterPro" id="IPR001314">
    <property type="entry name" value="Peptidase_S1A"/>
</dbReference>
<comment type="caution">
    <text evidence="16">The sequence shown here is derived from an EMBL/GenBank/DDBJ whole genome shotgun (WGS) entry which is preliminary data.</text>
</comment>
<dbReference type="GO" id="GO:0005576">
    <property type="term" value="C:extracellular region"/>
    <property type="evidence" value="ECO:0007669"/>
    <property type="project" value="UniProtKB-SubCell"/>
</dbReference>
<dbReference type="PROSITE" id="PS51888">
    <property type="entry name" value="CLIP"/>
    <property type="match status" value="1"/>
</dbReference>
<dbReference type="PANTHER" id="PTHR24256">
    <property type="entry name" value="TRYPTASE-RELATED"/>
    <property type="match status" value="1"/>
</dbReference>
<dbReference type="EC" id="3.4.21.-" evidence="11"/>
<dbReference type="Proteomes" id="UP001153954">
    <property type="component" value="Unassembled WGS sequence"/>
</dbReference>
<evidence type="ECO:0000256" key="4">
    <source>
        <dbReference type="ARBA" id="ARBA00022801"/>
    </source>
</evidence>
<dbReference type="InterPro" id="IPR009003">
    <property type="entry name" value="Peptidase_S1_PA"/>
</dbReference>
<dbReference type="FunFam" id="2.40.10.10:FF:000028">
    <property type="entry name" value="Serine protease easter"/>
    <property type="match status" value="1"/>
</dbReference>
<dbReference type="InterPro" id="IPR001254">
    <property type="entry name" value="Trypsin_dom"/>
</dbReference>
<comment type="domain">
    <text evidence="12">The clip domain consists of 35-55 residues which are 'knitted' together usually by 3 conserved disulfide bonds forming a clip-like compact structure.</text>
</comment>
<dbReference type="Gene3D" id="2.40.10.10">
    <property type="entry name" value="Trypsin-like serine proteases"/>
    <property type="match status" value="2"/>
</dbReference>
<comment type="subcellular location">
    <subcellularLocation>
        <location evidence="12">Secreted</location>
    </subcellularLocation>
</comment>
<dbReference type="EMBL" id="CAKOGL010000014">
    <property type="protein sequence ID" value="CAH2094427.1"/>
    <property type="molecule type" value="Genomic_DNA"/>
</dbReference>
<evidence type="ECO:0000313" key="16">
    <source>
        <dbReference type="EMBL" id="CAH2094427.1"/>
    </source>
</evidence>
<feature type="domain" description="Clip" evidence="15">
    <location>
        <begin position="24"/>
        <end position="78"/>
    </location>
</feature>
<dbReference type="PROSITE" id="PS00134">
    <property type="entry name" value="TRYPSIN_HIS"/>
    <property type="match status" value="1"/>
</dbReference>
<keyword evidence="4 11" id="KW-0378">Hydrolase</keyword>
<keyword evidence="6" id="KW-0106">Calcium</keyword>
<evidence type="ECO:0000256" key="8">
    <source>
        <dbReference type="ARBA" id="ARBA00023157"/>
    </source>
</evidence>